<name>A0A0F7VL42_STRLW</name>
<keyword evidence="1" id="KW-0614">Plasmid</keyword>
<dbReference type="Proteomes" id="UP000035016">
    <property type="component" value="Plasmid pSLE1"/>
</dbReference>
<evidence type="ECO:0000313" key="1">
    <source>
        <dbReference type="EMBL" id="CQR59295.1"/>
    </source>
</evidence>
<protein>
    <submittedName>
        <fullName evidence="1">Sle1_128 protein</fullName>
    </submittedName>
</protein>
<reference evidence="2" key="1">
    <citation type="submission" date="2015-02" db="EMBL/GenBank/DDBJ databases">
        <authorList>
            <person name="Gomez-Escribano P.J."/>
        </authorList>
    </citation>
    <scope>NUCLEOTIDE SEQUENCE [LARGE SCALE GENOMIC DNA]</scope>
    <source>
        <strain evidence="2">C34 (DSM 42122 / NRRL B-24963)</strain>
        <plasmid evidence="2">pSLE1</plasmid>
    </source>
</reference>
<dbReference type="Pfam" id="PF19586">
    <property type="entry name" value="DUF6093"/>
    <property type="match status" value="1"/>
</dbReference>
<gene>
    <name evidence="1" type="ORF">sle1_128</name>
</gene>
<sequence>MAGLDNALAGVVTWIQANLMVDTVRIVRPATGDPVLNPDTGRLEYPEPALVYEGIGAVIAAGAPGGISSLPSAILPWAEETMSPARLLTPLTAPIPARDDLVTVVAVHNPANAALIGRSWFCQDPGRASTVEVVRITPMDMKQAPRTQGSTP</sequence>
<dbReference type="EMBL" id="LN831788">
    <property type="protein sequence ID" value="CQR59295.1"/>
    <property type="molecule type" value="Genomic_DNA"/>
</dbReference>
<dbReference type="RefSeq" id="WP_047121316.1">
    <property type="nucleotide sequence ID" value="NZ_LN831788.1"/>
</dbReference>
<organism evidence="1 2">
    <name type="scientific">Streptomyces leeuwenhoekii</name>
    <dbReference type="NCBI Taxonomy" id="1437453"/>
    <lineage>
        <taxon>Bacteria</taxon>
        <taxon>Bacillati</taxon>
        <taxon>Actinomycetota</taxon>
        <taxon>Actinomycetes</taxon>
        <taxon>Kitasatosporales</taxon>
        <taxon>Streptomycetaceae</taxon>
        <taxon>Streptomyces</taxon>
    </lineage>
</organism>
<dbReference type="InterPro" id="IPR046075">
    <property type="entry name" value="DUF6093"/>
</dbReference>
<evidence type="ECO:0000313" key="2">
    <source>
        <dbReference type="Proteomes" id="UP000035016"/>
    </source>
</evidence>
<dbReference type="PATRIC" id="fig|1437453.6.peg.7255"/>
<dbReference type="AlphaFoldDB" id="A0A0F7VL42"/>
<dbReference type="KEGG" id="sle:sle1_128"/>
<proteinExistence type="predicted"/>
<geneLocation type="plasmid" evidence="1 2">
    <name>pSLE1</name>
</geneLocation>
<accession>A0A0F7VL42</accession>